<sequence>MLSRERALAVLARFAEYAHDRLNPYEVACALEAFGLAVSVHADDIDYLEEGYANLLQRAAALTGGAIIVANVRLHEGEFVAGSRDDVLEFERNGELVSISAEHYSDQYYDHLAACDAIDHLSPDNDPRSFRIVDFEREEHRHYDSILVLATPEQAEAMRKHFGLEFH</sequence>
<reference evidence="1 2" key="1">
    <citation type="submission" date="2020-06" db="EMBL/GenBank/DDBJ databases">
        <title>Actinomadura xiongansis sp. nov., isolated from soil of Baiyangdian.</title>
        <authorList>
            <person name="Zhang X."/>
        </authorList>
    </citation>
    <scope>NUCLEOTIDE SEQUENCE [LARGE SCALE GENOMIC DNA]</scope>
    <source>
        <strain evidence="1 2">HBUM206468</strain>
    </source>
</reference>
<accession>A0ABR7LHB5</accession>
<comment type="caution">
    <text evidence="1">The sequence shown here is derived from an EMBL/GenBank/DDBJ whole genome shotgun (WGS) entry which is preliminary data.</text>
</comment>
<name>A0ABR7LHB5_9ACTN</name>
<evidence type="ECO:0000313" key="2">
    <source>
        <dbReference type="Proteomes" id="UP000805614"/>
    </source>
</evidence>
<proteinExistence type="predicted"/>
<evidence type="ECO:0000313" key="1">
    <source>
        <dbReference type="EMBL" id="MBC6464183.1"/>
    </source>
</evidence>
<keyword evidence="2" id="KW-1185">Reference proteome</keyword>
<gene>
    <name evidence="1" type="ORF">HKK74_01520</name>
</gene>
<organism evidence="1 2">
    <name type="scientific">Actinomadura alba</name>
    <dbReference type="NCBI Taxonomy" id="406431"/>
    <lineage>
        <taxon>Bacteria</taxon>
        <taxon>Bacillati</taxon>
        <taxon>Actinomycetota</taxon>
        <taxon>Actinomycetes</taxon>
        <taxon>Streptosporangiales</taxon>
        <taxon>Thermomonosporaceae</taxon>
        <taxon>Actinomadura</taxon>
    </lineage>
</organism>
<dbReference type="Proteomes" id="UP000805614">
    <property type="component" value="Unassembled WGS sequence"/>
</dbReference>
<protein>
    <submittedName>
        <fullName evidence="1">Uncharacterized protein</fullName>
    </submittedName>
</protein>
<dbReference type="EMBL" id="JABVEC010000001">
    <property type="protein sequence ID" value="MBC6464183.1"/>
    <property type="molecule type" value="Genomic_DNA"/>
</dbReference>